<feature type="transmembrane region" description="Helical" evidence="6">
    <location>
        <begin position="156"/>
        <end position="175"/>
    </location>
</feature>
<evidence type="ECO:0000313" key="8">
    <source>
        <dbReference type="Proteomes" id="UP000281498"/>
    </source>
</evidence>
<dbReference type="AlphaFoldDB" id="A0A3A9KIK3"/>
<dbReference type="InterPro" id="IPR024002">
    <property type="entry name" value="For/NO2_transpt_CS"/>
</dbReference>
<feature type="transmembrane region" description="Helical" evidence="6">
    <location>
        <begin position="187"/>
        <end position="214"/>
    </location>
</feature>
<evidence type="ECO:0000256" key="4">
    <source>
        <dbReference type="ARBA" id="ARBA00023136"/>
    </source>
</evidence>
<feature type="transmembrane region" description="Helical" evidence="6">
    <location>
        <begin position="226"/>
        <end position="252"/>
    </location>
</feature>
<dbReference type="GO" id="GO:0005886">
    <property type="term" value="C:plasma membrane"/>
    <property type="evidence" value="ECO:0007669"/>
    <property type="project" value="TreeGrafter"/>
</dbReference>
<dbReference type="Pfam" id="PF01226">
    <property type="entry name" value="Form_Nir_trans"/>
    <property type="match status" value="1"/>
</dbReference>
<dbReference type="Gene3D" id="1.20.1080.10">
    <property type="entry name" value="Glycerol uptake facilitator protein"/>
    <property type="match status" value="1"/>
</dbReference>
<dbReference type="PANTHER" id="PTHR30520">
    <property type="entry name" value="FORMATE TRANSPORTER-RELATED"/>
    <property type="match status" value="1"/>
</dbReference>
<feature type="transmembrane region" description="Helical" evidence="6">
    <location>
        <begin position="27"/>
        <end position="53"/>
    </location>
</feature>
<dbReference type="InterPro" id="IPR023271">
    <property type="entry name" value="Aquaporin-like"/>
</dbReference>
<gene>
    <name evidence="7" type="ORF">CR203_24735</name>
</gene>
<dbReference type="GO" id="GO:0015499">
    <property type="term" value="F:formate transmembrane transporter activity"/>
    <property type="evidence" value="ECO:0007669"/>
    <property type="project" value="TreeGrafter"/>
</dbReference>
<dbReference type="RefSeq" id="WP_110935496.1">
    <property type="nucleotide sequence ID" value="NZ_KZ614146.1"/>
</dbReference>
<evidence type="ECO:0000256" key="3">
    <source>
        <dbReference type="ARBA" id="ARBA00022989"/>
    </source>
</evidence>
<comment type="caution">
    <text evidence="7">The sequence shown here is derived from an EMBL/GenBank/DDBJ whole genome shotgun (WGS) entry which is preliminary data.</text>
</comment>
<feature type="transmembrane region" description="Helical" evidence="6">
    <location>
        <begin position="112"/>
        <end position="136"/>
    </location>
</feature>
<name>A0A3A9KIK3_9BACI</name>
<protein>
    <submittedName>
        <fullName evidence="7">Nitrite transporter NirC</fullName>
    </submittedName>
</protein>
<keyword evidence="2 6" id="KW-0812">Transmembrane</keyword>
<evidence type="ECO:0000313" key="7">
    <source>
        <dbReference type="EMBL" id="RKL64726.1"/>
    </source>
</evidence>
<keyword evidence="4 6" id="KW-0472">Membrane</keyword>
<sequence>MYKDTIQTLNSMALAKVKLLNTSLGRYLVSACLSGAYIGLAVVLSVSIGSSFAEISSPVASLLFALSFGVALVLILFAGSELFTGNNMFFSVSTLSGVTTPKQMLQNWGWCYLGNFLGATLFCVLILYSGIFSGITGDHFLMKIASTKMSLSTTELFVRGVLCNWLVCLAIWCSLRTKNDAAKMMMILWILTTFIVSGYEHSIANMAILGLALIHPSPETVTIAGYFSNLVPVTLGNIVGGAFFVGCLYWIISPYRLKNEKPEQQSLTRKSAS</sequence>
<dbReference type="OrthoDB" id="9786493at2"/>
<dbReference type="PANTHER" id="PTHR30520:SF8">
    <property type="entry name" value="NITRITE TRANSPORTER NIRC"/>
    <property type="match status" value="1"/>
</dbReference>
<comment type="similarity">
    <text evidence="5">Belongs to the FNT transporter (TC 1.A.16) family.</text>
</comment>
<evidence type="ECO:0000256" key="6">
    <source>
        <dbReference type="SAM" id="Phobius"/>
    </source>
</evidence>
<reference evidence="7 8" key="1">
    <citation type="submission" date="2017-10" db="EMBL/GenBank/DDBJ databases">
        <title>Bacillus sp. nov., a halophilic bacterium isolated from a Keqin Lake.</title>
        <authorList>
            <person name="Wang H."/>
        </authorList>
    </citation>
    <scope>NUCLEOTIDE SEQUENCE [LARGE SCALE GENOMIC DNA]</scope>
    <source>
        <strain evidence="7 8">KCTC 13187</strain>
    </source>
</reference>
<dbReference type="PROSITE" id="PS01006">
    <property type="entry name" value="FORMATE_NITRITE_TP_2"/>
    <property type="match status" value="1"/>
</dbReference>
<proteinExistence type="inferred from homology"/>
<accession>A0A3A9KIK3</accession>
<dbReference type="EMBL" id="PDOE01000046">
    <property type="protein sequence ID" value="RKL64726.1"/>
    <property type="molecule type" value="Genomic_DNA"/>
</dbReference>
<evidence type="ECO:0000256" key="5">
    <source>
        <dbReference type="ARBA" id="ARBA00049660"/>
    </source>
</evidence>
<organism evidence="7 8">
    <name type="scientific">Salipaludibacillus neizhouensis</name>
    <dbReference type="NCBI Taxonomy" id="885475"/>
    <lineage>
        <taxon>Bacteria</taxon>
        <taxon>Bacillati</taxon>
        <taxon>Bacillota</taxon>
        <taxon>Bacilli</taxon>
        <taxon>Bacillales</taxon>
        <taxon>Bacillaceae</taxon>
    </lineage>
</organism>
<dbReference type="Proteomes" id="UP000281498">
    <property type="component" value="Unassembled WGS sequence"/>
</dbReference>
<evidence type="ECO:0000256" key="1">
    <source>
        <dbReference type="ARBA" id="ARBA00004141"/>
    </source>
</evidence>
<dbReference type="InterPro" id="IPR000292">
    <property type="entry name" value="For/NO2_transpt"/>
</dbReference>
<keyword evidence="3 6" id="KW-1133">Transmembrane helix</keyword>
<feature type="transmembrane region" description="Helical" evidence="6">
    <location>
        <begin position="59"/>
        <end position="79"/>
    </location>
</feature>
<keyword evidence="8" id="KW-1185">Reference proteome</keyword>
<comment type="subcellular location">
    <subcellularLocation>
        <location evidence="1">Membrane</location>
        <topology evidence="1">Multi-pass membrane protein</topology>
    </subcellularLocation>
</comment>
<evidence type="ECO:0000256" key="2">
    <source>
        <dbReference type="ARBA" id="ARBA00022692"/>
    </source>
</evidence>